<dbReference type="RefSeq" id="WP_272088412.1">
    <property type="nucleotide sequence ID" value="NZ_JAQNDL010000002.1"/>
</dbReference>
<name>A0ABT5E246_9BACT</name>
<sequence>MQSIGAPVNIYKGREALRRGVVASEDPTGIAVVLAPQATEEPLPTLSRWGALVVPRRPQPERVFFSWDEVVEDDRSGPVRSIVLRDHPYDSAQCPRSANDPTSPVT</sequence>
<feature type="region of interest" description="Disordered" evidence="1">
    <location>
        <begin position="84"/>
        <end position="106"/>
    </location>
</feature>
<keyword evidence="3" id="KW-1185">Reference proteome</keyword>
<dbReference type="EMBL" id="JAQNDL010000002">
    <property type="protein sequence ID" value="MDC0719914.1"/>
    <property type="molecule type" value="Genomic_DNA"/>
</dbReference>
<dbReference type="Proteomes" id="UP001221686">
    <property type="component" value="Unassembled WGS sequence"/>
</dbReference>
<feature type="compositionally biased region" description="Polar residues" evidence="1">
    <location>
        <begin position="94"/>
        <end position="106"/>
    </location>
</feature>
<gene>
    <name evidence="2" type="ORF">POL25_23645</name>
</gene>
<protein>
    <submittedName>
        <fullName evidence="2">Uncharacterized protein</fullName>
    </submittedName>
</protein>
<evidence type="ECO:0000313" key="2">
    <source>
        <dbReference type="EMBL" id="MDC0719914.1"/>
    </source>
</evidence>
<reference evidence="2 3" key="1">
    <citation type="submission" date="2022-11" db="EMBL/GenBank/DDBJ databases">
        <title>Minimal conservation of predation-associated metabolite biosynthetic gene clusters underscores biosynthetic potential of Myxococcota including descriptions for ten novel species: Archangium lansinium sp. nov., Myxococcus landrumus sp. nov., Nannocystis bai.</title>
        <authorList>
            <person name="Ahearne A."/>
            <person name="Stevens C."/>
            <person name="Dowd S."/>
        </authorList>
    </citation>
    <scope>NUCLEOTIDE SEQUENCE [LARGE SCALE GENOMIC DNA]</scope>
    <source>
        <strain evidence="2 3">BB15-2</strain>
    </source>
</reference>
<comment type="caution">
    <text evidence="2">The sequence shown here is derived from an EMBL/GenBank/DDBJ whole genome shotgun (WGS) entry which is preliminary data.</text>
</comment>
<proteinExistence type="predicted"/>
<organism evidence="2 3">
    <name type="scientific">Nannocystis bainbridge</name>
    <dbReference type="NCBI Taxonomy" id="2995303"/>
    <lineage>
        <taxon>Bacteria</taxon>
        <taxon>Pseudomonadati</taxon>
        <taxon>Myxococcota</taxon>
        <taxon>Polyangia</taxon>
        <taxon>Nannocystales</taxon>
        <taxon>Nannocystaceae</taxon>
        <taxon>Nannocystis</taxon>
    </lineage>
</organism>
<evidence type="ECO:0000313" key="3">
    <source>
        <dbReference type="Proteomes" id="UP001221686"/>
    </source>
</evidence>
<accession>A0ABT5E246</accession>
<evidence type="ECO:0000256" key="1">
    <source>
        <dbReference type="SAM" id="MobiDB-lite"/>
    </source>
</evidence>